<evidence type="ECO:0000313" key="2">
    <source>
        <dbReference type="Proteomes" id="UP001642487"/>
    </source>
</evidence>
<dbReference type="EMBL" id="OZ021745">
    <property type="protein sequence ID" value="CAK9313683.1"/>
    <property type="molecule type" value="Genomic_DNA"/>
</dbReference>
<gene>
    <name evidence="1" type="ORF">CITCOLO1_LOCUS5411</name>
</gene>
<accession>A0ABP0XZS7</accession>
<feature type="non-terminal residue" evidence="1">
    <location>
        <position position="78"/>
    </location>
</feature>
<proteinExistence type="predicted"/>
<name>A0ABP0XZS7_9ROSI</name>
<evidence type="ECO:0000313" key="1">
    <source>
        <dbReference type="EMBL" id="CAK9313683.1"/>
    </source>
</evidence>
<keyword evidence="2" id="KW-1185">Reference proteome</keyword>
<organism evidence="1 2">
    <name type="scientific">Citrullus colocynthis</name>
    <name type="common">colocynth</name>
    <dbReference type="NCBI Taxonomy" id="252529"/>
    <lineage>
        <taxon>Eukaryota</taxon>
        <taxon>Viridiplantae</taxon>
        <taxon>Streptophyta</taxon>
        <taxon>Embryophyta</taxon>
        <taxon>Tracheophyta</taxon>
        <taxon>Spermatophyta</taxon>
        <taxon>Magnoliopsida</taxon>
        <taxon>eudicotyledons</taxon>
        <taxon>Gunneridae</taxon>
        <taxon>Pentapetalae</taxon>
        <taxon>rosids</taxon>
        <taxon>fabids</taxon>
        <taxon>Cucurbitales</taxon>
        <taxon>Cucurbitaceae</taxon>
        <taxon>Benincaseae</taxon>
        <taxon>Citrullus</taxon>
    </lineage>
</organism>
<reference evidence="1 2" key="1">
    <citation type="submission" date="2024-03" db="EMBL/GenBank/DDBJ databases">
        <authorList>
            <person name="Gkanogiannis A."/>
            <person name="Becerra Lopez-Lavalle L."/>
        </authorList>
    </citation>
    <scope>NUCLEOTIDE SEQUENCE [LARGE SCALE GENOMIC DNA]</scope>
</reference>
<sequence>MLAAITYDGRSVDKRSGWSDGGLELSNETHKPMRQLAGQRDLKRLMGLQLTVHDVGLAVGKLDDNGWHVRRWLQAPKR</sequence>
<dbReference type="Proteomes" id="UP001642487">
    <property type="component" value="Chromosome 11"/>
</dbReference>
<protein>
    <submittedName>
        <fullName evidence="1">Uncharacterized protein</fullName>
    </submittedName>
</protein>